<dbReference type="Pfam" id="PF07545">
    <property type="entry name" value="Vg_Tdu"/>
    <property type="match status" value="1"/>
</dbReference>
<comment type="similarity">
    <text evidence="5">Belongs to the vestigial family.</text>
</comment>
<evidence type="ECO:0000256" key="4">
    <source>
        <dbReference type="ARBA" id="ARBA00023242"/>
    </source>
</evidence>
<protein>
    <submittedName>
        <fullName evidence="6">Uncharacterized LOC109511936</fullName>
    </submittedName>
</protein>
<dbReference type="GO" id="GO:0006355">
    <property type="term" value="P:regulation of DNA-templated transcription"/>
    <property type="evidence" value="ECO:0007669"/>
    <property type="project" value="InterPro"/>
</dbReference>
<evidence type="ECO:0000256" key="2">
    <source>
        <dbReference type="ARBA" id="ARBA00023015"/>
    </source>
</evidence>
<evidence type="ECO:0000256" key="3">
    <source>
        <dbReference type="ARBA" id="ARBA00023163"/>
    </source>
</evidence>
<dbReference type="STRING" id="109280.ENSHCOP00000017353"/>
<dbReference type="Ensembl" id="ENSHCOT00000014003.1">
    <property type="protein sequence ID" value="ENSHCOP00000017353.1"/>
    <property type="gene ID" value="ENSHCOG00000001084.1"/>
</dbReference>
<dbReference type="Proteomes" id="UP000264820">
    <property type="component" value="Unplaced"/>
</dbReference>
<dbReference type="PANTHER" id="PTHR15950">
    <property type="entry name" value="TRANSCRIPTION COFACTOR VESTIGIAL-LIKE PROTEIN"/>
    <property type="match status" value="1"/>
</dbReference>
<evidence type="ECO:0000313" key="7">
    <source>
        <dbReference type="Proteomes" id="UP000264820"/>
    </source>
</evidence>
<keyword evidence="3" id="KW-0804">Transcription</keyword>
<name>A0A3Q2YIJ3_HIPCM</name>
<evidence type="ECO:0000256" key="1">
    <source>
        <dbReference type="ARBA" id="ARBA00004123"/>
    </source>
</evidence>
<dbReference type="AlphaFoldDB" id="A0A3Q2YIJ3"/>
<reference evidence="6" key="2">
    <citation type="submission" date="2025-09" db="UniProtKB">
        <authorList>
            <consortium name="Ensembl"/>
        </authorList>
    </citation>
    <scope>IDENTIFICATION</scope>
</reference>
<dbReference type="GO" id="GO:0005634">
    <property type="term" value="C:nucleus"/>
    <property type="evidence" value="ECO:0007669"/>
    <property type="project" value="UniProtKB-SubCell"/>
</dbReference>
<reference evidence="6" key="1">
    <citation type="submission" date="2025-08" db="UniProtKB">
        <authorList>
            <consortium name="Ensembl"/>
        </authorList>
    </citation>
    <scope>IDENTIFICATION</scope>
</reference>
<evidence type="ECO:0000313" key="6">
    <source>
        <dbReference type="Ensembl" id="ENSHCOP00000017353.1"/>
    </source>
</evidence>
<dbReference type="InterPro" id="IPR011520">
    <property type="entry name" value="Vg_fam"/>
</dbReference>
<dbReference type="OMA" id="GSSENAX"/>
<comment type="subcellular location">
    <subcellularLocation>
        <location evidence="1">Nucleus</location>
    </subcellularLocation>
</comment>
<keyword evidence="2" id="KW-0805">Transcription regulation</keyword>
<accession>A0A3Q2YIJ3</accession>
<evidence type="ECO:0000256" key="5">
    <source>
        <dbReference type="ARBA" id="ARBA00025784"/>
    </source>
</evidence>
<keyword evidence="4" id="KW-0539">Nucleus</keyword>
<sequence length="89" mass="10015">MEDGMNSPVAVKVEGHSRSVILRYFRGDIGSMVDAHFSRALSKDGKDNMPVAKAKKMRKNIKLGKTDGARRGLWLQDRTSGQLDARWRL</sequence>
<dbReference type="GeneTree" id="ENSGT00940000174529"/>
<keyword evidence="7" id="KW-1185">Reference proteome</keyword>
<proteinExistence type="inferred from homology"/>
<organism evidence="6 7">
    <name type="scientific">Hippocampus comes</name>
    <name type="common">Tiger tail seahorse</name>
    <dbReference type="NCBI Taxonomy" id="109280"/>
    <lineage>
        <taxon>Eukaryota</taxon>
        <taxon>Metazoa</taxon>
        <taxon>Chordata</taxon>
        <taxon>Craniata</taxon>
        <taxon>Vertebrata</taxon>
        <taxon>Euteleostomi</taxon>
        <taxon>Actinopterygii</taxon>
        <taxon>Neopterygii</taxon>
        <taxon>Teleostei</taxon>
        <taxon>Neoteleostei</taxon>
        <taxon>Acanthomorphata</taxon>
        <taxon>Syngnathiaria</taxon>
        <taxon>Syngnathiformes</taxon>
        <taxon>Syngnathoidei</taxon>
        <taxon>Syngnathidae</taxon>
        <taxon>Hippocampus</taxon>
    </lineage>
</organism>
<dbReference type="PANTHER" id="PTHR15950:SF22">
    <property type="entry name" value="VESTIGIAL LIKE 2B"/>
    <property type="match status" value="1"/>
</dbReference>